<dbReference type="VEuPathDB" id="FungiDB:Z520_10770"/>
<dbReference type="Proteomes" id="UP000053411">
    <property type="component" value="Unassembled WGS sequence"/>
</dbReference>
<gene>
    <name evidence="2" type="ORF">Z520_10770</name>
</gene>
<feature type="region of interest" description="Disordered" evidence="1">
    <location>
        <begin position="1"/>
        <end position="35"/>
    </location>
</feature>
<organism evidence="2 3">
    <name type="scientific">Fonsecaea multimorphosa CBS 102226</name>
    <dbReference type="NCBI Taxonomy" id="1442371"/>
    <lineage>
        <taxon>Eukaryota</taxon>
        <taxon>Fungi</taxon>
        <taxon>Dikarya</taxon>
        <taxon>Ascomycota</taxon>
        <taxon>Pezizomycotina</taxon>
        <taxon>Eurotiomycetes</taxon>
        <taxon>Chaetothyriomycetidae</taxon>
        <taxon>Chaetothyriales</taxon>
        <taxon>Herpotrichiellaceae</taxon>
        <taxon>Fonsecaea</taxon>
    </lineage>
</organism>
<dbReference type="EMBL" id="KN848093">
    <property type="protein sequence ID" value="KIX93592.1"/>
    <property type="molecule type" value="Genomic_DNA"/>
</dbReference>
<dbReference type="GeneID" id="27716516"/>
<dbReference type="RefSeq" id="XP_016627715.1">
    <property type="nucleotide sequence ID" value="XM_016781262.1"/>
</dbReference>
<reference evidence="2 3" key="1">
    <citation type="submission" date="2015-01" db="EMBL/GenBank/DDBJ databases">
        <title>The Genome Sequence of Fonsecaea multimorphosa CBS 102226.</title>
        <authorList>
            <consortium name="The Broad Institute Genomics Platform"/>
            <person name="Cuomo C."/>
            <person name="de Hoog S."/>
            <person name="Gorbushina A."/>
            <person name="Stielow B."/>
            <person name="Teixiera M."/>
            <person name="Abouelleil A."/>
            <person name="Chapman S.B."/>
            <person name="Priest M."/>
            <person name="Young S.K."/>
            <person name="Wortman J."/>
            <person name="Nusbaum C."/>
            <person name="Birren B."/>
        </authorList>
    </citation>
    <scope>NUCLEOTIDE SEQUENCE [LARGE SCALE GENOMIC DNA]</scope>
    <source>
        <strain evidence="2 3">CBS 102226</strain>
    </source>
</reference>
<name>A0A0D2JK20_9EURO</name>
<keyword evidence="3" id="KW-1185">Reference proteome</keyword>
<evidence type="ECO:0000256" key="1">
    <source>
        <dbReference type="SAM" id="MobiDB-lite"/>
    </source>
</evidence>
<dbReference type="OrthoDB" id="4113015at2759"/>
<proteinExistence type="predicted"/>
<sequence>MLREDASNLQASFSPGRSPDRKEKSSVETQDVGPVTVPLSSLPPEFSFTKYLSPNLVNDRSHPTIVTLNEKTLDATYLVLLALNEECRGMRRGCFYYLPLRQDVTRGHPCDMVFIDEPWGEKSVKTWDASNWEKRLHTTLFTDNHVFIDDGAEGKINSHEHVMPVCSRILKFSEPAKPFGRPHVYASDSDPAVAKHLNVHTWSRPLMDTSRILILYMHRHAPPLIAHVHAIEGTSQCTTFPTPNDPSLTALPNWQPNTVDVFGRKSDCDAPRAMSSGGGGGARQQRRLAVMVTNKEVVLALLYIWNRGRDVPPIDHDNSGDLNLEVFDDWEADFGRTKVLWQELEDRIRSHSLGAHEAMLKYWPKE</sequence>
<dbReference type="AlphaFoldDB" id="A0A0D2JK20"/>
<protein>
    <submittedName>
        <fullName evidence="2">Uncharacterized protein</fullName>
    </submittedName>
</protein>
<evidence type="ECO:0000313" key="2">
    <source>
        <dbReference type="EMBL" id="KIX93592.1"/>
    </source>
</evidence>
<evidence type="ECO:0000313" key="3">
    <source>
        <dbReference type="Proteomes" id="UP000053411"/>
    </source>
</evidence>
<accession>A0A0D2JK20</accession>